<dbReference type="Pfam" id="PF00059">
    <property type="entry name" value="Lectin_C"/>
    <property type="match status" value="1"/>
</dbReference>
<dbReference type="PROSITE" id="PS00615">
    <property type="entry name" value="C_TYPE_LECTIN_1"/>
    <property type="match status" value="1"/>
</dbReference>
<dbReference type="STRING" id="8355.A0A1L8EQB7"/>
<evidence type="ECO:0000313" key="2">
    <source>
        <dbReference type="RefSeq" id="XP_018094604.1"/>
    </source>
</evidence>
<dbReference type="SMART" id="SM00034">
    <property type="entry name" value="CLECT"/>
    <property type="match status" value="1"/>
</dbReference>
<sequence>MRPCLATSIQWDICTVLALIFLNVQAFPQTEIKLSQAFTDISQPFTCPLFWTEYNSNCYRFFPMNKTWAEADFYCSEFSLGRTTAKLVSIHSWDENVFVFDLVNSQVTGVPTDIWIGLSDRRQEGEFEWTDGTLNDYNYWDGNQPDDATNSSPEDEDCVQMWYRYYSALRSWNDNSCNREFPFVCKIPSLTNM</sequence>
<protein>
    <submittedName>
        <fullName evidence="2">C-type lectin domain family 19 member A</fullName>
    </submittedName>
</protein>
<dbReference type="InterPro" id="IPR001304">
    <property type="entry name" value="C-type_lectin-like"/>
</dbReference>
<dbReference type="RefSeq" id="XP_018094604.1">
    <property type="nucleotide sequence ID" value="XM_018239115.2"/>
</dbReference>
<dbReference type="OMA" id="WRSSKIV"/>
<dbReference type="KEGG" id="xla:108703117"/>
<dbReference type="PaxDb" id="8355-A0A1L8EQB7"/>
<dbReference type="GO" id="GO:0038023">
    <property type="term" value="F:signaling receptor activity"/>
    <property type="evidence" value="ECO:0000318"/>
    <property type="project" value="GO_Central"/>
</dbReference>
<keyword evidence="1" id="KW-1185">Reference proteome</keyword>
<dbReference type="PROSITE" id="PS50041">
    <property type="entry name" value="C_TYPE_LECTIN_2"/>
    <property type="match status" value="1"/>
</dbReference>
<dbReference type="Proteomes" id="UP000186698">
    <property type="component" value="Chromosome 9_10S"/>
</dbReference>
<dbReference type="Gene3D" id="3.10.100.10">
    <property type="entry name" value="Mannose-Binding Protein A, subunit A"/>
    <property type="match status" value="1"/>
</dbReference>
<dbReference type="CDD" id="cd03589">
    <property type="entry name" value="CLECT_CEL-1_like"/>
    <property type="match status" value="1"/>
</dbReference>
<organism evidence="1 2">
    <name type="scientific">Xenopus laevis</name>
    <name type="common">African clawed frog</name>
    <dbReference type="NCBI Taxonomy" id="8355"/>
    <lineage>
        <taxon>Eukaryota</taxon>
        <taxon>Metazoa</taxon>
        <taxon>Chordata</taxon>
        <taxon>Craniata</taxon>
        <taxon>Vertebrata</taxon>
        <taxon>Euteleostomi</taxon>
        <taxon>Amphibia</taxon>
        <taxon>Batrachia</taxon>
        <taxon>Anura</taxon>
        <taxon>Pipoidea</taxon>
        <taxon>Pipidae</taxon>
        <taxon>Xenopodinae</taxon>
        <taxon>Xenopus</taxon>
        <taxon>Xenopus</taxon>
    </lineage>
</organism>
<dbReference type="AlphaFoldDB" id="A0A1L8EQB7"/>
<dbReference type="InterPro" id="IPR033988">
    <property type="entry name" value="CEL1-like_CTLD"/>
</dbReference>
<dbReference type="InterPro" id="IPR050111">
    <property type="entry name" value="C-type_lectin/snaclec_domain"/>
</dbReference>
<dbReference type="InterPro" id="IPR016186">
    <property type="entry name" value="C-type_lectin-like/link_sf"/>
</dbReference>
<proteinExistence type="predicted"/>
<dbReference type="AGR" id="Xenbase:XB-GENE-17340381"/>
<dbReference type="GeneID" id="108703117"/>
<evidence type="ECO:0000313" key="1">
    <source>
        <dbReference type="Proteomes" id="UP000186698"/>
    </source>
</evidence>
<dbReference type="OrthoDB" id="418245at2759"/>
<dbReference type="PANTHER" id="PTHR22803">
    <property type="entry name" value="MANNOSE, PHOSPHOLIPASE, LECTIN RECEPTOR RELATED"/>
    <property type="match status" value="1"/>
</dbReference>
<dbReference type="InterPro" id="IPR018378">
    <property type="entry name" value="C-type_lectin_CS"/>
</dbReference>
<accession>A0A1L8EQB7</accession>
<dbReference type="CTD" id="108703117"/>
<reference evidence="2" key="1">
    <citation type="submission" date="2025-08" db="UniProtKB">
        <authorList>
            <consortium name="RefSeq"/>
        </authorList>
    </citation>
    <scope>IDENTIFICATION</scope>
    <source>
        <strain evidence="2">J_2021</strain>
        <tissue evidence="2">Erythrocytes</tissue>
    </source>
</reference>
<dbReference type="SUPFAM" id="SSF56436">
    <property type="entry name" value="C-type lectin-like"/>
    <property type="match status" value="1"/>
</dbReference>
<dbReference type="Xenbase" id="XB-GENE-17340381">
    <property type="gene designation" value="clec19a.S"/>
</dbReference>
<dbReference type="PRINTS" id="PR01504">
    <property type="entry name" value="PNCREATITSAP"/>
</dbReference>
<evidence type="ECO:0000313" key="3">
    <source>
        <dbReference type="Xenbase" id="XB-GENE-17340381"/>
    </source>
</evidence>
<name>A0A1L8EQB7_XENLA</name>
<dbReference type="InterPro" id="IPR016187">
    <property type="entry name" value="CTDL_fold"/>
</dbReference>
<gene>
    <name evidence="2 3" type="primary">clec19a.S</name>
</gene>
<dbReference type="Bgee" id="108703117">
    <property type="expression patterns" value="Expressed in heart and 9 other cell types or tissues"/>
</dbReference>